<protein>
    <submittedName>
        <fullName evidence="1">Uncharacterized protein</fullName>
    </submittedName>
</protein>
<dbReference type="EMBL" id="BGZK01001053">
    <property type="protein sequence ID" value="GBP69795.1"/>
    <property type="molecule type" value="Genomic_DNA"/>
</dbReference>
<reference evidence="1 2" key="1">
    <citation type="journal article" date="2019" name="Commun. Biol.">
        <title>The bagworm genome reveals a unique fibroin gene that provides high tensile strength.</title>
        <authorList>
            <person name="Kono N."/>
            <person name="Nakamura H."/>
            <person name="Ohtoshi R."/>
            <person name="Tomita M."/>
            <person name="Numata K."/>
            <person name="Arakawa K."/>
        </authorList>
    </citation>
    <scope>NUCLEOTIDE SEQUENCE [LARGE SCALE GENOMIC DNA]</scope>
</reference>
<evidence type="ECO:0000313" key="2">
    <source>
        <dbReference type="Proteomes" id="UP000299102"/>
    </source>
</evidence>
<dbReference type="AlphaFoldDB" id="A0A4C1Y5V7"/>
<evidence type="ECO:0000313" key="1">
    <source>
        <dbReference type="EMBL" id="GBP69795.1"/>
    </source>
</evidence>
<dbReference type="Proteomes" id="UP000299102">
    <property type="component" value="Unassembled WGS sequence"/>
</dbReference>
<keyword evidence="2" id="KW-1185">Reference proteome</keyword>
<accession>A0A4C1Y5V7</accession>
<name>A0A4C1Y5V7_EUMVA</name>
<comment type="caution">
    <text evidence="1">The sequence shown here is derived from an EMBL/GenBank/DDBJ whole genome shotgun (WGS) entry which is preliminary data.</text>
</comment>
<proteinExistence type="predicted"/>
<sequence length="114" mass="12621">METHHRRRGRRGRRDNTQITILLRAKAAATICALGAARRGAGRGGNSLNEAKSSKATVLTTGFVPCASNSTRVNGVRPRSLYWRHRSTRPPEPAPAVRVPRSQIKILWGDTRQQ</sequence>
<gene>
    <name evidence="1" type="ORF">EVAR_51958_1</name>
</gene>
<organism evidence="1 2">
    <name type="scientific">Eumeta variegata</name>
    <name type="common">Bagworm moth</name>
    <name type="synonym">Eumeta japonica</name>
    <dbReference type="NCBI Taxonomy" id="151549"/>
    <lineage>
        <taxon>Eukaryota</taxon>
        <taxon>Metazoa</taxon>
        <taxon>Ecdysozoa</taxon>
        <taxon>Arthropoda</taxon>
        <taxon>Hexapoda</taxon>
        <taxon>Insecta</taxon>
        <taxon>Pterygota</taxon>
        <taxon>Neoptera</taxon>
        <taxon>Endopterygota</taxon>
        <taxon>Lepidoptera</taxon>
        <taxon>Glossata</taxon>
        <taxon>Ditrysia</taxon>
        <taxon>Tineoidea</taxon>
        <taxon>Psychidae</taxon>
        <taxon>Oiketicinae</taxon>
        <taxon>Eumeta</taxon>
    </lineage>
</organism>